<dbReference type="EMBL" id="CP102294">
    <property type="protein sequence ID" value="UWN56810.1"/>
    <property type="molecule type" value="Genomic_DNA"/>
</dbReference>
<dbReference type="InterPro" id="IPR029063">
    <property type="entry name" value="SAM-dependent_MTases_sf"/>
</dbReference>
<evidence type="ECO:0000256" key="2">
    <source>
        <dbReference type="ARBA" id="ARBA00011900"/>
    </source>
</evidence>
<keyword evidence="3 7" id="KW-0489">Methyltransferase</keyword>
<sequence length="107" mass="12267">MKTPISYYGGKQSMLKDILPLVPEHDIYTEVFAGGAALLFAKSPVRVNVINDLNGELVNFYRTVVADFDALRLEVLRTAHSREQHDVAWFIYRHPDYFSPVKRAWAV</sequence>
<evidence type="ECO:0000313" key="8">
    <source>
        <dbReference type="Proteomes" id="UP001059295"/>
    </source>
</evidence>
<dbReference type="GeneID" id="82891897"/>
<evidence type="ECO:0000256" key="6">
    <source>
        <dbReference type="ARBA" id="ARBA00047942"/>
    </source>
</evidence>
<accession>A0ABY5UXV6</accession>
<name>A0ABY5UXV6_9BACT</name>
<dbReference type="PANTHER" id="PTHR30481:SF4">
    <property type="entry name" value="SITE-SPECIFIC DNA-METHYLTRANSFERASE (ADENINE-SPECIFIC)"/>
    <property type="match status" value="1"/>
</dbReference>
<proteinExistence type="inferred from homology"/>
<organism evidence="7 8">
    <name type="scientific">Alistipes ihumii AP11</name>
    <dbReference type="NCBI Taxonomy" id="1211813"/>
    <lineage>
        <taxon>Bacteria</taxon>
        <taxon>Pseudomonadati</taxon>
        <taxon>Bacteroidota</taxon>
        <taxon>Bacteroidia</taxon>
        <taxon>Bacteroidales</taxon>
        <taxon>Rikenellaceae</taxon>
        <taxon>Alistipes</taxon>
    </lineage>
</organism>
<dbReference type="Proteomes" id="UP001059295">
    <property type="component" value="Chromosome"/>
</dbReference>
<keyword evidence="8" id="KW-1185">Reference proteome</keyword>
<reference evidence="7" key="1">
    <citation type="journal article" date="2022" name="Cell">
        <title>Design, construction, and in vivo augmentation of a complex gut microbiome.</title>
        <authorList>
            <person name="Cheng A.G."/>
            <person name="Ho P.Y."/>
            <person name="Aranda-Diaz A."/>
            <person name="Jain S."/>
            <person name="Yu F.B."/>
            <person name="Meng X."/>
            <person name="Wang M."/>
            <person name="Iakiviak M."/>
            <person name="Nagashima K."/>
            <person name="Zhao A."/>
            <person name="Murugkar P."/>
            <person name="Patil A."/>
            <person name="Atabakhsh K."/>
            <person name="Weakley A."/>
            <person name="Yan J."/>
            <person name="Brumbaugh A.R."/>
            <person name="Higginbottom S."/>
            <person name="Dimas A."/>
            <person name="Shiver A.L."/>
            <person name="Deutschbauer A."/>
            <person name="Neff N."/>
            <person name="Sonnenburg J.L."/>
            <person name="Huang K.C."/>
            <person name="Fischbach M.A."/>
        </authorList>
    </citation>
    <scope>NUCLEOTIDE SEQUENCE</scope>
    <source>
        <strain evidence="7">AP11</strain>
    </source>
</reference>
<gene>
    <name evidence="7" type="ORF">NQ491_09145</name>
</gene>
<keyword evidence="5" id="KW-0949">S-adenosyl-L-methionine</keyword>
<dbReference type="GO" id="GO:0032259">
    <property type="term" value="P:methylation"/>
    <property type="evidence" value="ECO:0007669"/>
    <property type="project" value="UniProtKB-KW"/>
</dbReference>
<evidence type="ECO:0000256" key="1">
    <source>
        <dbReference type="ARBA" id="ARBA00006594"/>
    </source>
</evidence>
<comment type="similarity">
    <text evidence="1">Belongs to the N(4)/N(6)-methyltransferase family.</text>
</comment>
<dbReference type="PANTHER" id="PTHR30481">
    <property type="entry name" value="DNA ADENINE METHYLASE"/>
    <property type="match status" value="1"/>
</dbReference>
<keyword evidence="4" id="KW-0808">Transferase</keyword>
<evidence type="ECO:0000256" key="5">
    <source>
        <dbReference type="ARBA" id="ARBA00022691"/>
    </source>
</evidence>
<evidence type="ECO:0000256" key="4">
    <source>
        <dbReference type="ARBA" id="ARBA00022679"/>
    </source>
</evidence>
<dbReference type="GO" id="GO:0008168">
    <property type="term" value="F:methyltransferase activity"/>
    <property type="evidence" value="ECO:0007669"/>
    <property type="project" value="UniProtKB-KW"/>
</dbReference>
<evidence type="ECO:0000313" key="7">
    <source>
        <dbReference type="EMBL" id="UWN56810.1"/>
    </source>
</evidence>
<comment type="catalytic activity">
    <reaction evidence="6">
        <text>a 2'-deoxyadenosine in DNA + S-adenosyl-L-methionine = an N(6)-methyl-2'-deoxyadenosine in DNA + S-adenosyl-L-homocysteine + H(+)</text>
        <dbReference type="Rhea" id="RHEA:15197"/>
        <dbReference type="Rhea" id="RHEA-COMP:12418"/>
        <dbReference type="Rhea" id="RHEA-COMP:12419"/>
        <dbReference type="ChEBI" id="CHEBI:15378"/>
        <dbReference type="ChEBI" id="CHEBI:57856"/>
        <dbReference type="ChEBI" id="CHEBI:59789"/>
        <dbReference type="ChEBI" id="CHEBI:90615"/>
        <dbReference type="ChEBI" id="CHEBI:90616"/>
        <dbReference type="EC" id="2.1.1.72"/>
    </reaction>
</comment>
<dbReference type="InterPro" id="IPR012327">
    <property type="entry name" value="MeTrfase_D12"/>
</dbReference>
<evidence type="ECO:0000256" key="3">
    <source>
        <dbReference type="ARBA" id="ARBA00022603"/>
    </source>
</evidence>
<dbReference type="InterPro" id="IPR023095">
    <property type="entry name" value="Ade_MeTrfase_dom_2"/>
</dbReference>
<dbReference type="PRINTS" id="PR00505">
    <property type="entry name" value="D12N6MTFRASE"/>
</dbReference>
<dbReference type="Pfam" id="PF02086">
    <property type="entry name" value="MethyltransfD12"/>
    <property type="match status" value="1"/>
</dbReference>
<dbReference type="SUPFAM" id="SSF53335">
    <property type="entry name" value="S-adenosyl-L-methionine-dependent methyltransferases"/>
    <property type="match status" value="1"/>
</dbReference>
<dbReference type="RefSeq" id="WP_019245880.1">
    <property type="nucleotide sequence ID" value="NZ_CAPH01000012.1"/>
</dbReference>
<dbReference type="Gene3D" id="3.40.50.150">
    <property type="entry name" value="Vaccinia Virus protein VP39"/>
    <property type="match status" value="1"/>
</dbReference>
<dbReference type="Gene3D" id="1.10.1020.10">
    <property type="entry name" value="Adenine-specific Methyltransferase, Domain 2"/>
    <property type="match status" value="1"/>
</dbReference>
<protein>
    <recommendedName>
        <fullName evidence="2">site-specific DNA-methyltransferase (adenine-specific)</fullName>
        <ecNumber evidence="2">2.1.1.72</ecNumber>
    </recommendedName>
</protein>
<dbReference type="EC" id="2.1.1.72" evidence="2"/>